<evidence type="ECO:0000256" key="8">
    <source>
        <dbReference type="ARBA" id="ARBA00022741"/>
    </source>
</evidence>
<keyword evidence="9" id="KW-0067">ATP-binding</keyword>
<evidence type="ECO:0000256" key="7">
    <source>
        <dbReference type="ARBA" id="ARBA00022695"/>
    </source>
</evidence>
<dbReference type="EMBL" id="CP132353">
    <property type="protein sequence ID" value="WLS79029.1"/>
    <property type="molecule type" value="Genomic_DNA"/>
</dbReference>
<comment type="subcellular location">
    <subcellularLocation>
        <location evidence="1">Cytoplasm</location>
    </subcellularLocation>
</comment>
<evidence type="ECO:0000256" key="1">
    <source>
        <dbReference type="ARBA" id="ARBA00004496"/>
    </source>
</evidence>
<dbReference type="GO" id="GO:0008033">
    <property type="term" value="P:tRNA processing"/>
    <property type="evidence" value="ECO:0007669"/>
    <property type="project" value="UniProtKB-KW"/>
</dbReference>
<dbReference type="AlphaFoldDB" id="A0AA50DJF8"/>
<evidence type="ECO:0000256" key="6">
    <source>
        <dbReference type="ARBA" id="ARBA00022694"/>
    </source>
</evidence>
<gene>
    <name evidence="13" type="ORF">Q3V30_00470</name>
</gene>
<dbReference type="InterPro" id="IPR017945">
    <property type="entry name" value="DHBP_synth_RibB-like_a/b_dom"/>
</dbReference>
<evidence type="ECO:0000256" key="9">
    <source>
        <dbReference type="ARBA" id="ARBA00022840"/>
    </source>
</evidence>
<dbReference type="RefSeq" id="WP_306209428.1">
    <property type="nucleotide sequence ID" value="NZ_CP132353.1"/>
</dbReference>
<proteinExistence type="inferred from homology"/>
<dbReference type="InterPro" id="IPR006070">
    <property type="entry name" value="Sua5-like_dom"/>
</dbReference>
<keyword evidence="4" id="KW-0963">Cytoplasm</keyword>
<comment type="catalytic activity">
    <reaction evidence="11">
        <text>L-threonine + hydrogencarbonate + ATP = L-threonylcarbamoyladenylate + diphosphate + H2O</text>
        <dbReference type="Rhea" id="RHEA:36407"/>
        <dbReference type="ChEBI" id="CHEBI:15377"/>
        <dbReference type="ChEBI" id="CHEBI:17544"/>
        <dbReference type="ChEBI" id="CHEBI:30616"/>
        <dbReference type="ChEBI" id="CHEBI:33019"/>
        <dbReference type="ChEBI" id="CHEBI:57926"/>
        <dbReference type="ChEBI" id="CHEBI:73682"/>
        <dbReference type="EC" id="2.7.7.87"/>
    </reaction>
</comment>
<evidence type="ECO:0000259" key="12">
    <source>
        <dbReference type="PROSITE" id="PS51163"/>
    </source>
</evidence>
<dbReference type="Gene3D" id="3.90.870.10">
    <property type="entry name" value="DHBP synthase"/>
    <property type="match status" value="1"/>
</dbReference>
<dbReference type="GO" id="GO:0006450">
    <property type="term" value="P:regulation of translational fidelity"/>
    <property type="evidence" value="ECO:0007669"/>
    <property type="project" value="TreeGrafter"/>
</dbReference>
<dbReference type="Pfam" id="PF01300">
    <property type="entry name" value="Sua5_yciO_yrdC"/>
    <property type="match status" value="1"/>
</dbReference>
<sequence length="200" mass="21834">MSFIDLAVDCLKRDGVILVPTDTHYALAASPFSASAAQRLSEMKAQKTEQATLCVTGINNLLPWVTLNGWQREQLHFFAQRYWPGPLKFLLPKSDRVPENPLMSGSSVAVLCNHNSLLNATIDALGHPLMVLPASVTTASDGLVSMTAARDNFGALVDMVIPSNNRNQCSHATTFVSLLDNRVELLRRGDVIIEPEMSMA</sequence>
<keyword evidence="5" id="KW-0808">Transferase</keyword>
<protein>
    <recommendedName>
        <fullName evidence="10">L-threonylcarbamoyladenylate synthase</fullName>
        <ecNumber evidence="3">2.7.7.87</ecNumber>
    </recommendedName>
    <alternativeName>
        <fullName evidence="10">L-threonylcarbamoyladenylate synthase</fullName>
    </alternativeName>
</protein>
<reference evidence="13 14" key="1">
    <citation type="submission" date="2023-07" db="EMBL/GenBank/DDBJ databases">
        <title>Pathogenic bacteria of pear tree diseases.</title>
        <authorList>
            <person name="Zhang Z."/>
            <person name="He L."/>
            <person name="Huang R."/>
        </authorList>
    </citation>
    <scope>NUCLEOTIDE SEQUENCE [LARGE SCALE GENOMIC DNA]</scope>
    <source>
        <strain evidence="13 14">DE2</strain>
    </source>
</reference>
<dbReference type="SUPFAM" id="SSF55821">
    <property type="entry name" value="YrdC/RibB"/>
    <property type="match status" value="1"/>
</dbReference>
<keyword evidence="6" id="KW-0819">tRNA processing</keyword>
<keyword evidence="14" id="KW-1185">Reference proteome</keyword>
<dbReference type="EC" id="2.7.7.87" evidence="3"/>
<name>A0AA50DJF8_9GAMM</name>
<evidence type="ECO:0000256" key="11">
    <source>
        <dbReference type="ARBA" id="ARBA00048366"/>
    </source>
</evidence>
<dbReference type="PROSITE" id="PS51163">
    <property type="entry name" value="YRDC"/>
    <property type="match status" value="1"/>
</dbReference>
<dbReference type="GO" id="GO:0005524">
    <property type="term" value="F:ATP binding"/>
    <property type="evidence" value="ECO:0007669"/>
    <property type="project" value="UniProtKB-KW"/>
</dbReference>
<evidence type="ECO:0000256" key="2">
    <source>
        <dbReference type="ARBA" id="ARBA00007663"/>
    </source>
</evidence>
<evidence type="ECO:0000313" key="14">
    <source>
        <dbReference type="Proteomes" id="UP001228139"/>
    </source>
</evidence>
<dbReference type="GO" id="GO:0000049">
    <property type="term" value="F:tRNA binding"/>
    <property type="evidence" value="ECO:0007669"/>
    <property type="project" value="TreeGrafter"/>
</dbReference>
<organism evidence="13 14">
    <name type="scientific">Erwinia pyri</name>
    <dbReference type="NCBI Taxonomy" id="3062598"/>
    <lineage>
        <taxon>Bacteria</taxon>
        <taxon>Pseudomonadati</taxon>
        <taxon>Pseudomonadota</taxon>
        <taxon>Gammaproteobacteria</taxon>
        <taxon>Enterobacterales</taxon>
        <taxon>Erwiniaceae</taxon>
        <taxon>Erwinia</taxon>
    </lineage>
</organism>
<comment type="similarity">
    <text evidence="2">Belongs to the SUA5 family.</text>
</comment>
<evidence type="ECO:0000256" key="4">
    <source>
        <dbReference type="ARBA" id="ARBA00022490"/>
    </source>
</evidence>
<evidence type="ECO:0000256" key="3">
    <source>
        <dbReference type="ARBA" id="ARBA00012584"/>
    </source>
</evidence>
<keyword evidence="7" id="KW-0548">Nucleotidyltransferase</keyword>
<dbReference type="GO" id="GO:0061710">
    <property type="term" value="F:L-threonylcarbamoyladenylate synthase"/>
    <property type="evidence" value="ECO:0007669"/>
    <property type="project" value="UniProtKB-EC"/>
</dbReference>
<dbReference type="Proteomes" id="UP001228139">
    <property type="component" value="Chromosome"/>
</dbReference>
<dbReference type="KEGG" id="epi:Q3V30_00470"/>
<evidence type="ECO:0000313" key="13">
    <source>
        <dbReference type="EMBL" id="WLS79029.1"/>
    </source>
</evidence>
<dbReference type="InterPro" id="IPR050156">
    <property type="entry name" value="TC-AMP_synthase_SUA5"/>
</dbReference>
<dbReference type="GO" id="GO:0005737">
    <property type="term" value="C:cytoplasm"/>
    <property type="evidence" value="ECO:0007669"/>
    <property type="project" value="UniProtKB-SubCell"/>
</dbReference>
<accession>A0AA50DJF8</accession>
<feature type="domain" description="YrdC-like" evidence="12">
    <location>
        <begin position="1"/>
        <end position="191"/>
    </location>
</feature>
<dbReference type="PANTHER" id="PTHR17490:SF16">
    <property type="entry name" value="THREONYLCARBAMOYL-AMP SYNTHASE"/>
    <property type="match status" value="1"/>
</dbReference>
<keyword evidence="8" id="KW-0547">Nucleotide-binding</keyword>
<evidence type="ECO:0000256" key="5">
    <source>
        <dbReference type="ARBA" id="ARBA00022679"/>
    </source>
</evidence>
<dbReference type="GO" id="GO:0003725">
    <property type="term" value="F:double-stranded RNA binding"/>
    <property type="evidence" value="ECO:0007669"/>
    <property type="project" value="InterPro"/>
</dbReference>
<dbReference type="PANTHER" id="PTHR17490">
    <property type="entry name" value="SUA5"/>
    <property type="match status" value="1"/>
</dbReference>
<evidence type="ECO:0000256" key="10">
    <source>
        <dbReference type="ARBA" id="ARBA00029774"/>
    </source>
</evidence>